<evidence type="ECO:0000313" key="1">
    <source>
        <dbReference type="EMBL" id="CAJ0607028.1"/>
    </source>
</evidence>
<keyword evidence="2" id="KW-1185">Reference proteome</keyword>
<dbReference type="Proteomes" id="UP001176961">
    <property type="component" value="Unassembled WGS sequence"/>
</dbReference>
<dbReference type="AlphaFoldDB" id="A0AA36HBM3"/>
<sequence length="104" mass="12315">MAFNRFESTKPFEFPTACFRKMRCCACLGLFLTCLLLLSCYSHARSTSDSSMQLVKRRMVIRVPFMQNPDSQQLSRIFHTSFTEQKRKKLYSGERFRENSEAFY</sequence>
<protein>
    <submittedName>
        <fullName evidence="1">Uncharacterized protein</fullName>
    </submittedName>
</protein>
<reference evidence="1" key="1">
    <citation type="submission" date="2023-07" db="EMBL/GenBank/DDBJ databases">
        <authorList>
            <consortium name="CYATHOMIX"/>
        </authorList>
    </citation>
    <scope>NUCLEOTIDE SEQUENCE</scope>
    <source>
        <strain evidence="1">N/A</strain>
    </source>
</reference>
<comment type="caution">
    <text evidence="1">The sequence shown here is derived from an EMBL/GenBank/DDBJ whole genome shotgun (WGS) entry which is preliminary data.</text>
</comment>
<dbReference type="EMBL" id="CATQJL010000316">
    <property type="protein sequence ID" value="CAJ0607028.1"/>
    <property type="molecule type" value="Genomic_DNA"/>
</dbReference>
<proteinExistence type="predicted"/>
<accession>A0AA36HBM3</accession>
<gene>
    <name evidence="1" type="ORF">CYNAS_LOCUS19011</name>
</gene>
<organism evidence="1 2">
    <name type="scientific">Cylicocyclus nassatus</name>
    <name type="common">Nematode worm</name>
    <dbReference type="NCBI Taxonomy" id="53992"/>
    <lineage>
        <taxon>Eukaryota</taxon>
        <taxon>Metazoa</taxon>
        <taxon>Ecdysozoa</taxon>
        <taxon>Nematoda</taxon>
        <taxon>Chromadorea</taxon>
        <taxon>Rhabditida</taxon>
        <taxon>Rhabditina</taxon>
        <taxon>Rhabditomorpha</taxon>
        <taxon>Strongyloidea</taxon>
        <taxon>Strongylidae</taxon>
        <taxon>Cylicocyclus</taxon>
    </lineage>
</organism>
<evidence type="ECO:0000313" key="2">
    <source>
        <dbReference type="Proteomes" id="UP001176961"/>
    </source>
</evidence>
<name>A0AA36HBM3_CYLNA</name>